<dbReference type="InterPro" id="IPR033932">
    <property type="entry name" value="YtcJ-like"/>
</dbReference>
<dbReference type="InterPro" id="IPR032466">
    <property type="entry name" value="Metal_Hydrolase"/>
</dbReference>
<dbReference type="CDD" id="cd01300">
    <property type="entry name" value="YtcJ_like"/>
    <property type="match status" value="1"/>
</dbReference>
<dbReference type="InterPro" id="IPR011059">
    <property type="entry name" value="Metal-dep_hydrolase_composite"/>
</dbReference>
<dbReference type="Gene3D" id="3.10.310.70">
    <property type="match status" value="1"/>
</dbReference>
<feature type="domain" description="Amidohydrolase 3" evidence="1">
    <location>
        <begin position="54"/>
        <end position="527"/>
    </location>
</feature>
<comment type="caution">
    <text evidence="2">The sequence shown here is derived from an EMBL/GenBank/DDBJ whole genome shotgun (WGS) entry which is preliminary data.</text>
</comment>
<gene>
    <name evidence="2" type="ORF">JOE57_000097</name>
</gene>
<dbReference type="SUPFAM" id="SSF51556">
    <property type="entry name" value="Metallo-dependent hydrolases"/>
    <property type="match status" value="1"/>
</dbReference>
<organism evidence="2 3">
    <name type="scientific">Microlunatus panaciterrae</name>
    <dbReference type="NCBI Taxonomy" id="400768"/>
    <lineage>
        <taxon>Bacteria</taxon>
        <taxon>Bacillati</taxon>
        <taxon>Actinomycetota</taxon>
        <taxon>Actinomycetes</taxon>
        <taxon>Propionibacteriales</taxon>
        <taxon>Propionibacteriaceae</taxon>
        <taxon>Microlunatus</taxon>
    </lineage>
</organism>
<keyword evidence="3" id="KW-1185">Reference proteome</keyword>
<dbReference type="InterPro" id="IPR013108">
    <property type="entry name" value="Amidohydro_3"/>
</dbReference>
<evidence type="ECO:0000313" key="3">
    <source>
        <dbReference type="Proteomes" id="UP000704762"/>
    </source>
</evidence>
<evidence type="ECO:0000313" key="2">
    <source>
        <dbReference type="EMBL" id="MBM7797176.1"/>
    </source>
</evidence>
<dbReference type="Proteomes" id="UP000704762">
    <property type="component" value="Unassembled WGS sequence"/>
</dbReference>
<name>A0ABS2RG64_9ACTN</name>
<proteinExistence type="predicted"/>
<dbReference type="PANTHER" id="PTHR22642">
    <property type="entry name" value="IMIDAZOLONEPROPIONASE"/>
    <property type="match status" value="1"/>
</dbReference>
<dbReference type="RefSeq" id="WP_204915901.1">
    <property type="nucleotide sequence ID" value="NZ_BAAAQP010000003.1"/>
</dbReference>
<accession>A0ABS2RG64</accession>
<dbReference type="Gene3D" id="2.30.40.10">
    <property type="entry name" value="Urease, subunit C, domain 1"/>
    <property type="match status" value="1"/>
</dbReference>
<dbReference type="SUPFAM" id="SSF51338">
    <property type="entry name" value="Composite domain of metallo-dependent hydrolases"/>
    <property type="match status" value="1"/>
</dbReference>
<dbReference type="Gene3D" id="3.20.20.140">
    <property type="entry name" value="Metal-dependent hydrolases"/>
    <property type="match status" value="1"/>
</dbReference>
<sequence length="532" mass="55950">MTACTVFTGGVIYRPGAEPCTAVVVQGGRIAYLGDDDGAQSWLGSPAEADPAQHVDLAGRLLTPAFVDAHLHTVQTGQKLAGLDLSAARRVEDVLDAVAGYAAANPDRRVIVGQGWDERSWPDPRPPLRSELDRAAGAVAVYLARVDVHSAVASSALLDRLPDVALAAGFTAEGWLTRDAHHLCRVTMDALFTDEERRTDARRALQWAAREGIASVHELGGPHLGPLQDLTRVSEVGAEVGIGVVTYWGELAGPESIERATSAGAAGLAGDLCVDGAIGSHTAALLEPYADADPELPGGGRGYRYLDVDQIADHVASCTRAGLQAGFHCIGDQAVAATVEGLRQAAVVVGAPALVGARHRLEHLEMIAEQDMATLAELGVVASMQPGFDAAWGGPGELYEQRLGPRYRQMNRLGTLHRRGVRLALGSDSPVTPIAGWATIRDATQHWQQDERLTVTEAFEAATIGGHRAAGDDVSGAMVVGAPAQLAVWDSPDGEPLSLDPSGLPELTDQHPLPRCVATLAAGRFIYSEDAQ</sequence>
<dbReference type="PANTHER" id="PTHR22642:SF2">
    <property type="entry name" value="PROTEIN LONG AFTER FAR-RED 3"/>
    <property type="match status" value="1"/>
</dbReference>
<dbReference type="Pfam" id="PF07969">
    <property type="entry name" value="Amidohydro_3"/>
    <property type="match status" value="1"/>
</dbReference>
<evidence type="ECO:0000259" key="1">
    <source>
        <dbReference type="Pfam" id="PF07969"/>
    </source>
</evidence>
<protein>
    <submittedName>
        <fullName evidence="2">Amidohydrolase YtcJ</fullName>
    </submittedName>
</protein>
<dbReference type="EMBL" id="JAFBCF010000001">
    <property type="protein sequence ID" value="MBM7797176.1"/>
    <property type="molecule type" value="Genomic_DNA"/>
</dbReference>
<reference evidence="2 3" key="1">
    <citation type="submission" date="2021-01" db="EMBL/GenBank/DDBJ databases">
        <title>Sequencing the genomes of 1000 actinobacteria strains.</title>
        <authorList>
            <person name="Klenk H.-P."/>
        </authorList>
    </citation>
    <scope>NUCLEOTIDE SEQUENCE [LARGE SCALE GENOMIC DNA]</scope>
    <source>
        <strain evidence="2 3">DSM 18662</strain>
    </source>
</reference>